<evidence type="ECO:0000256" key="1">
    <source>
        <dbReference type="ARBA" id="ARBA00009431"/>
    </source>
</evidence>
<protein>
    <submittedName>
        <fullName evidence="2">Uncharacterized protein</fullName>
    </submittedName>
</protein>
<dbReference type="InterPro" id="IPR001563">
    <property type="entry name" value="Peptidase_S10"/>
</dbReference>
<dbReference type="AlphaFoldDB" id="A0A1Q9EJT6"/>
<reference evidence="2 3" key="1">
    <citation type="submission" date="2016-02" db="EMBL/GenBank/DDBJ databases">
        <title>Genome analysis of coral dinoflagellate symbionts highlights evolutionary adaptations to a symbiotic lifestyle.</title>
        <authorList>
            <person name="Aranda M."/>
            <person name="Li Y."/>
            <person name="Liew Y.J."/>
            <person name="Baumgarten S."/>
            <person name="Simakov O."/>
            <person name="Wilson M."/>
            <person name="Piel J."/>
            <person name="Ashoor H."/>
            <person name="Bougouffa S."/>
            <person name="Bajic V.B."/>
            <person name="Ryu T."/>
            <person name="Ravasi T."/>
            <person name="Bayer T."/>
            <person name="Micklem G."/>
            <person name="Kim H."/>
            <person name="Bhak J."/>
            <person name="Lajeunesse T.C."/>
            <person name="Voolstra C.R."/>
        </authorList>
    </citation>
    <scope>NUCLEOTIDE SEQUENCE [LARGE SCALE GENOMIC DNA]</scope>
    <source>
        <strain evidence="2 3">CCMP2467</strain>
    </source>
</reference>
<dbReference type="InterPro" id="IPR029058">
    <property type="entry name" value="AB_hydrolase_fold"/>
</dbReference>
<evidence type="ECO:0000313" key="3">
    <source>
        <dbReference type="Proteomes" id="UP000186817"/>
    </source>
</evidence>
<gene>
    <name evidence="2" type="ORF">AK812_SmicGene8913</name>
</gene>
<accession>A0A1Q9EJT6</accession>
<keyword evidence="3" id="KW-1185">Reference proteome</keyword>
<dbReference type="OrthoDB" id="424012at2759"/>
<sequence>MLKHTRSGRTAESTKPRIINVGLRKNSGPVEFRKGMRPVPAVSHYIWQQNQQGNDFKVPLKGLGVGNGLTDPQAN</sequence>
<dbReference type="Pfam" id="PF00450">
    <property type="entry name" value="Peptidase_S10"/>
    <property type="match status" value="1"/>
</dbReference>
<dbReference type="GO" id="GO:0004185">
    <property type="term" value="F:serine-type carboxypeptidase activity"/>
    <property type="evidence" value="ECO:0007669"/>
    <property type="project" value="InterPro"/>
</dbReference>
<organism evidence="2 3">
    <name type="scientific">Symbiodinium microadriaticum</name>
    <name type="common">Dinoflagellate</name>
    <name type="synonym">Zooxanthella microadriatica</name>
    <dbReference type="NCBI Taxonomy" id="2951"/>
    <lineage>
        <taxon>Eukaryota</taxon>
        <taxon>Sar</taxon>
        <taxon>Alveolata</taxon>
        <taxon>Dinophyceae</taxon>
        <taxon>Suessiales</taxon>
        <taxon>Symbiodiniaceae</taxon>
        <taxon>Symbiodinium</taxon>
    </lineage>
</organism>
<name>A0A1Q9EJT6_SYMMI</name>
<dbReference type="Proteomes" id="UP000186817">
    <property type="component" value="Unassembled WGS sequence"/>
</dbReference>
<dbReference type="EMBL" id="LSRX01000134">
    <property type="protein sequence ID" value="OLQ07657.1"/>
    <property type="molecule type" value="Genomic_DNA"/>
</dbReference>
<comment type="caution">
    <text evidence="2">The sequence shown here is derived from an EMBL/GenBank/DDBJ whole genome shotgun (WGS) entry which is preliminary data.</text>
</comment>
<evidence type="ECO:0000313" key="2">
    <source>
        <dbReference type="EMBL" id="OLQ07657.1"/>
    </source>
</evidence>
<dbReference type="Gene3D" id="3.40.50.1820">
    <property type="entry name" value="alpha/beta hydrolase"/>
    <property type="match status" value="1"/>
</dbReference>
<dbReference type="GO" id="GO:0006508">
    <property type="term" value="P:proteolysis"/>
    <property type="evidence" value="ECO:0007669"/>
    <property type="project" value="InterPro"/>
</dbReference>
<proteinExistence type="inferred from homology"/>
<comment type="similarity">
    <text evidence="1">Belongs to the peptidase S10 family.</text>
</comment>